<dbReference type="SUPFAM" id="SSF48498">
    <property type="entry name" value="Tetracyclin repressor-like, C-terminal domain"/>
    <property type="match status" value="1"/>
</dbReference>
<dbReference type="PROSITE" id="PS50977">
    <property type="entry name" value="HTH_TETR_2"/>
    <property type="match status" value="1"/>
</dbReference>
<dbReference type="InterPro" id="IPR050109">
    <property type="entry name" value="HTH-type_TetR-like_transc_reg"/>
</dbReference>
<evidence type="ECO:0000259" key="3">
    <source>
        <dbReference type="PROSITE" id="PS50977"/>
    </source>
</evidence>
<name>A0A4R6TYR4_9BACI</name>
<dbReference type="GO" id="GO:0000976">
    <property type="term" value="F:transcription cis-regulatory region binding"/>
    <property type="evidence" value="ECO:0007669"/>
    <property type="project" value="TreeGrafter"/>
</dbReference>
<sequence length="205" mass="23461">MSTSTKKKMLDAAVLLFNAKGYGGTSVRAIAQKADVNPALISYYFKNKDGLLEELAIDYFEGYMDVLGKAMNEVDRTYAPAAIKEVIVSLLEHQRSHAETARFIYRELTLDSMLAKEVASTYLAKEKYAFSSLFEQGIRQKHLVSFPVAYTIMQLKTMLMTPYLQKHYLTNVLYVFPHEPYFHVMHQQQVCGWIDQMTLAVKQHA</sequence>
<dbReference type="GO" id="GO:0003700">
    <property type="term" value="F:DNA-binding transcription factor activity"/>
    <property type="evidence" value="ECO:0007669"/>
    <property type="project" value="TreeGrafter"/>
</dbReference>
<reference evidence="4 5" key="1">
    <citation type="submission" date="2019-03" db="EMBL/GenBank/DDBJ databases">
        <title>Genomic Encyclopedia of Type Strains, Phase IV (KMG-IV): sequencing the most valuable type-strain genomes for metagenomic binning, comparative biology and taxonomic classification.</title>
        <authorList>
            <person name="Goeker M."/>
        </authorList>
    </citation>
    <scope>NUCLEOTIDE SEQUENCE [LARGE SCALE GENOMIC DNA]</scope>
    <source>
        <strain evidence="4 5">DSM 28697</strain>
    </source>
</reference>
<dbReference type="EMBL" id="SNYJ01000008">
    <property type="protein sequence ID" value="TDQ39098.1"/>
    <property type="molecule type" value="Genomic_DNA"/>
</dbReference>
<dbReference type="AlphaFoldDB" id="A0A4R6TYR4"/>
<proteinExistence type="predicted"/>
<dbReference type="OrthoDB" id="9789566at2"/>
<dbReference type="InterPro" id="IPR023772">
    <property type="entry name" value="DNA-bd_HTH_TetR-type_CS"/>
</dbReference>
<dbReference type="Gene3D" id="1.10.357.10">
    <property type="entry name" value="Tetracycline Repressor, domain 2"/>
    <property type="match status" value="1"/>
</dbReference>
<gene>
    <name evidence="4" type="ORF">EV213_10845</name>
</gene>
<dbReference type="PANTHER" id="PTHR30055">
    <property type="entry name" value="HTH-TYPE TRANSCRIPTIONAL REGULATOR RUTR"/>
    <property type="match status" value="1"/>
</dbReference>
<dbReference type="InterPro" id="IPR001647">
    <property type="entry name" value="HTH_TetR"/>
</dbReference>
<comment type="caution">
    <text evidence="4">The sequence shown here is derived from an EMBL/GenBank/DDBJ whole genome shotgun (WGS) entry which is preliminary data.</text>
</comment>
<keyword evidence="5" id="KW-1185">Reference proteome</keyword>
<organism evidence="4 5">
    <name type="scientific">Aureibacillus halotolerans</name>
    <dbReference type="NCBI Taxonomy" id="1508390"/>
    <lineage>
        <taxon>Bacteria</taxon>
        <taxon>Bacillati</taxon>
        <taxon>Bacillota</taxon>
        <taxon>Bacilli</taxon>
        <taxon>Bacillales</taxon>
        <taxon>Bacillaceae</taxon>
        <taxon>Aureibacillus</taxon>
    </lineage>
</organism>
<evidence type="ECO:0000313" key="5">
    <source>
        <dbReference type="Proteomes" id="UP000295632"/>
    </source>
</evidence>
<dbReference type="SUPFAM" id="SSF46689">
    <property type="entry name" value="Homeodomain-like"/>
    <property type="match status" value="1"/>
</dbReference>
<dbReference type="PRINTS" id="PR00455">
    <property type="entry name" value="HTHTETR"/>
</dbReference>
<dbReference type="PROSITE" id="PS01081">
    <property type="entry name" value="HTH_TETR_1"/>
    <property type="match status" value="1"/>
</dbReference>
<evidence type="ECO:0000256" key="2">
    <source>
        <dbReference type="PROSITE-ProRule" id="PRU00335"/>
    </source>
</evidence>
<keyword evidence="1 2" id="KW-0238">DNA-binding</keyword>
<dbReference type="InterPro" id="IPR036271">
    <property type="entry name" value="Tet_transcr_reg_TetR-rel_C_sf"/>
</dbReference>
<feature type="domain" description="HTH tetR-type" evidence="3">
    <location>
        <begin position="3"/>
        <end position="63"/>
    </location>
</feature>
<feature type="DNA-binding region" description="H-T-H motif" evidence="2">
    <location>
        <begin position="26"/>
        <end position="45"/>
    </location>
</feature>
<dbReference type="NCBIfam" id="NF037937">
    <property type="entry name" value="septum_RefZ"/>
    <property type="match status" value="1"/>
</dbReference>
<evidence type="ECO:0000313" key="4">
    <source>
        <dbReference type="EMBL" id="TDQ39098.1"/>
    </source>
</evidence>
<dbReference type="InterPro" id="IPR009057">
    <property type="entry name" value="Homeodomain-like_sf"/>
</dbReference>
<dbReference type="Pfam" id="PF00440">
    <property type="entry name" value="TetR_N"/>
    <property type="match status" value="1"/>
</dbReference>
<protein>
    <submittedName>
        <fullName evidence="4">TetR family transcriptional regulator</fullName>
    </submittedName>
</protein>
<evidence type="ECO:0000256" key="1">
    <source>
        <dbReference type="ARBA" id="ARBA00023125"/>
    </source>
</evidence>
<dbReference type="PANTHER" id="PTHR30055:SF199">
    <property type="entry name" value="HTH-TYPE TRANSCRIPTIONAL REGULATOR YTTP-RELATED"/>
    <property type="match status" value="1"/>
</dbReference>
<accession>A0A4R6TYR4</accession>
<dbReference type="Proteomes" id="UP000295632">
    <property type="component" value="Unassembled WGS sequence"/>
</dbReference>
<dbReference type="RefSeq" id="WP_133580541.1">
    <property type="nucleotide sequence ID" value="NZ_SNYJ01000008.1"/>
</dbReference>